<sequence length="652" mass="74486">MKPRTRNLNGYAFDPSLSLLIDTVDINTITYPIPWEDLQPGPIGEYLEVVDYDPTTKQLYQPVDLNGQFELVNNGLDPSESNPQFHQQMVYAAAMLTITNFEKALGRQLFWSTRLLQGGDQYEQYVPRLRMYPHAFRDANAYYSPEKKSILFGYFSASPHNVTLQMPGSLVFTCLSHDIIAHETTHAILDGLHREYIQPTNPDVLAFHEAFADIIALFQHFTFPEVLKHQISQTRGNLDDQNLLGQLAQQFGVAIGRYGSLRSAIGQYDEQGKWSPKKPDPSEYQEVIEPHHRGSILVAAVFEAFLTIYKRRIKDLLRIATSGTGIVPEGELHPDLVNRLAGEASKSAQHVLMMCIRAIDYCPPIDITFGDFLRAIITADADLADDDKYHYRLAFIEAFRRRGIYPSGLKSLSEESLRHSSPSHFSEATNRNIGILLDFLKQFRERLLYETEREKIFNLTRMYIRGSAHIVGLHKRLSEKFQATYEFEKLTGLAFNWSKFDMTTASARSNPSFEVQNLRVVSRAGPDGKHVNQIVFSLIQRMGVVIRDGKFVRYYDPRSEVKPQGGIEVQGGSTLIFDLDAEDMRLKYAISKPLFEPLPSDSRKIRQPSSRIMKQHHFQKHELPESISEFAQYFGIGCNNRFGHMFSLLHNH</sequence>
<proteinExistence type="predicted"/>
<dbReference type="CDD" id="cd09598">
    <property type="entry name" value="M4_like"/>
    <property type="match status" value="1"/>
</dbReference>
<gene>
    <name evidence="1" type="ORF">NG895_11030</name>
</gene>
<reference evidence="1" key="1">
    <citation type="submission" date="2022-06" db="EMBL/GenBank/DDBJ databases">
        <title>Aeoliella straminimaris, a novel planctomycete from sediments.</title>
        <authorList>
            <person name="Vitorino I.R."/>
            <person name="Lage O.M."/>
        </authorList>
    </citation>
    <scope>NUCLEOTIDE SEQUENCE</scope>
    <source>
        <strain evidence="1">ICT_H6.2</strain>
    </source>
</reference>
<name>A0A9X2F9L8_9BACT</name>
<evidence type="ECO:0008006" key="3">
    <source>
        <dbReference type="Google" id="ProtNLM"/>
    </source>
</evidence>
<keyword evidence="2" id="KW-1185">Reference proteome</keyword>
<evidence type="ECO:0000313" key="1">
    <source>
        <dbReference type="EMBL" id="MCO6044439.1"/>
    </source>
</evidence>
<dbReference type="RefSeq" id="WP_252852541.1">
    <property type="nucleotide sequence ID" value="NZ_JAMXLR010000036.1"/>
</dbReference>
<dbReference type="AlphaFoldDB" id="A0A9X2F9L8"/>
<protein>
    <recommendedName>
        <fullName evidence="3">Peptidase M4</fullName>
    </recommendedName>
</protein>
<dbReference type="SUPFAM" id="SSF55486">
    <property type="entry name" value="Metalloproteases ('zincins'), catalytic domain"/>
    <property type="match status" value="1"/>
</dbReference>
<evidence type="ECO:0000313" key="2">
    <source>
        <dbReference type="Proteomes" id="UP001155241"/>
    </source>
</evidence>
<dbReference type="Proteomes" id="UP001155241">
    <property type="component" value="Unassembled WGS sequence"/>
</dbReference>
<comment type="caution">
    <text evidence="1">The sequence shown here is derived from an EMBL/GenBank/DDBJ whole genome shotgun (WGS) entry which is preliminary data.</text>
</comment>
<dbReference type="EMBL" id="JAMXLR010000036">
    <property type="protein sequence ID" value="MCO6044439.1"/>
    <property type="molecule type" value="Genomic_DNA"/>
</dbReference>
<organism evidence="1 2">
    <name type="scientific">Aeoliella straminimaris</name>
    <dbReference type="NCBI Taxonomy" id="2954799"/>
    <lineage>
        <taxon>Bacteria</taxon>
        <taxon>Pseudomonadati</taxon>
        <taxon>Planctomycetota</taxon>
        <taxon>Planctomycetia</taxon>
        <taxon>Pirellulales</taxon>
        <taxon>Lacipirellulaceae</taxon>
        <taxon>Aeoliella</taxon>
    </lineage>
</organism>
<accession>A0A9X2F9L8</accession>